<evidence type="ECO:0000256" key="1">
    <source>
        <dbReference type="SAM" id="MobiDB-lite"/>
    </source>
</evidence>
<protein>
    <submittedName>
        <fullName evidence="2">Uncharacterized protein</fullName>
    </submittedName>
</protein>
<evidence type="ECO:0000313" key="2">
    <source>
        <dbReference type="EMBL" id="TRM58621.1"/>
    </source>
</evidence>
<sequence length="201" mass="22874">MPYDDKYQDTRGQKTRSQGRFSLLHVRRSEDTCTRVLRICRKNRTALPTATHSTLIAEYEITITQATCPEHTRSGDFCALLWSSAPCGAALPPLWTRAWEPRIPFDASKRQDGAVHRTATYRQRHRRRGEQRETWTTRPSSSVDFAGVERSASMTGGVLYAPVFPPGNRDMRRIEDSSISRVLASRRTNCNTMIALHEVHA</sequence>
<dbReference type="Proteomes" id="UP000320762">
    <property type="component" value="Unassembled WGS sequence"/>
</dbReference>
<comment type="caution">
    <text evidence="2">The sequence shown here is derived from an EMBL/GenBank/DDBJ whole genome shotgun (WGS) entry which is preliminary data.</text>
</comment>
<accession>A0A550C1D9</accession>
<name>A0A550C1D9_9AGAR</name>
<keyword evidence="3" id="KW-1185">Reference proteome</keyword>
<reference evidence="2 3" key="1">
    <citation type="journal article" date="2019" name="New Phytol.">
        <title>Comparative genomics reveals unique wood-decay strategies and fruiting body development in the Schizophyllaceae.</title>
        <authorList>
            <person name="Almasi E."/>
            <person name="Sahu N."/>
            <person name="Krizsan K."/>
            <person name="Balint B."/>
            <person name="Kovacs G.M."/>
            <person name="Kiss B."/>
            <person name="Cseklye J."/>
            <person name="Drula E."/>
            <person name="Henrissat B."/>
            <person name="Nagy I."/>
            <person name="Chovatia M."/>
            <person name="Adam C."/>
            <person name="LaButti K."/>
            <person name="Lipzen A."/>
            <person name="Riley R."/>
            <person name="Grigoriev I.V."/>
            <person name="Nagy L.G."/>
        </authorList>
    </citation>
    <scope>NUCLEOTIDE SEQUENCE [LARGE SCALE GENOMIC DNA]</scope>
    <source>
        <strain evidence="2 3">NL-1724</strain>
    </source>
</reference>
<organism evidence="2 3">
    <name type="scientific">Schizophyllum amplum</name>
    <dbReference type="NCBI Taxonomy" id="97359"/>
    <lineage>
        <taxon>Eukaryota</taxon>
        <taxon>Fungi</taxon>
        <taxon>Dikarya</taxon>
        <taxon>Basidiomycota</taxon>
        <taxon>Agaricomycotina</taxon>
        <taxon>Agaricomycetes</taxon>
        <taxon>Agaricomycetidae</taxon>
        <taxon>Agaricales</taxon>
        <taxon>Schizophyllaceae</taxon>
        <taxon>Schizophyllum</taxon>
    </lineage>
</organism>
<proteinExistence type="predicted"/>
<dbReference type="EMBL" id="VDMD01000034">
    <property type="protein sequence ID" value="TRM58621.1"/>
    <property type="molecule type" value="Genomic_DNA"/>
</dbReference>
<gene>
    <name evidence="2" type="ORF">BD626DRAFT_181510</name>
</gene>
<feature type="region of interest" description="Disordered" evidence="1">
    <location>
        <begin position="122"/>
        <end position="141"/>
    </location>
</feature>
<evidence type="ECO:0000313" key="3">
    <source>
        <dbReference type="Proteomes" id="UP000320762"/>
    </source>
</evidence>
<dbReference type="AlphaFoldDB" id="A0A550C1D9"/>